<feature type="binding site" evidence="5">
    <location>
        <position position="189"/>
    </location>
    <ligand>
        <name>GTP</name>
        <dbReference type="ChEBI" id="CHEBI:37565"/>
    </ligand>
</feature>
<dbReference type="InterPro" id="IPR037103">
    <property type="entry name" value="Tubulin/FtsZ-like_C"/>
</dbReference>
<dbReference type="InterPro" id="IPR036525">
    <property type="entry name" value="Tubulin/FtsZ_GTPase_sf"/>
</dbReference>
<keyword evidence="2 5" id="KW-0547">Nucleotide-binding</keyword>
<dbReference type="CDD" id="cd02201">
    <property type="entry name" value="FtsZ_type1"/>
    <property type="match status" value="1"/>
</dbReference>
<evidence type="ECO:0000256" key="1">
    <source>
        <dbReference type="ARBA" id="ARBA00009690"/>
    </source>
</evidence>
<comment type="similarity">
    <text evidence="1 5 7">Belongs to the FtsZ family.</text>
</comment>
<evidence type="ECO:0000256" key="4">
    <source>
        <dbReference type="ARBA" id="ARBA00023210"/>
    </source>
</evidence>
<organism evidence="11 12">
    <name type="scientific">Filifactor villosus</name>
    <dbReference type="NCBI Taxonomy" id="29374"/>
    <lineage>
        <taxon>Bacteria</taxon>
        <taxon>Bacillati</taxon>
        <taxon>Bacillota</taxon>
        <taxon>Clostridia</taxon>
        <taxon>Peptostreptococcales</taxon>
        <taxon>Filifactoraceae</taxon>
        <taxon>Filifactor</taxon>
    </lineage>
</organism>
<evidence type="ECO:0000256" key="2">
    <source>
        <dbReference type="ARBA" id="ARBA00022741"/>
    </source>
</evidence>
<dbReference type="Pfam" id="PF00091">
    <property type="entry name" value="Tubulin"/>
    <property type="match status" value="1"/>
</dbReference>
<dbReference type="InterPro" id="IPR024757">
    <property type="entry name" value="FtsZ_C"/>
</dbReference>
<evidence type="ECO:0000256" key="3">
    <source>
        <dbReference type="ARBA" id="ARBA00023134"/>
    </source>
</evidence>
<dbReference type="SUPFAM" id="SSF55307">
    <property type="entry name" value="Tubulin C-terminal domain-like"/>
    <property type="match status" value="1"/>
</dbReference>
<name>A0ABV9QN42_9FIRM</name>
<dbReference type="PANTHER" id="PTHR30314:SF3">
    <property type="entry name" value="MITOCHONDRIAL DIVISION PROTEIN FSZA"/>
    <property type="match status" value="1"/>
</dbReference>
<dbReference type="Pfam" id="PF12327">
    <property type="entry name" value="FtsZ_C"/>
    <property type="match status" value="1"/>
</dbReference>
<dbReference type="GO" id="GO:0051301">
    <property type="term" value="P:cell division"/>
    <property type="evidence" value="ECO:0007669"/>
    <property type="project" value="UniProtKB-KW"/>
</dbReference>
<evidence type="ECO:0000256" key="5">
    <source>
        <dbReference type="HAMAP-Rule" id="MF_00909"/>
    </source>
</evidence>
<comment type="caution">
    <text evidence="5">Lacks conserved residue(s) required for the propagation of feature annotation.</text>
</comment>
<gene>
    <name evidence="5 11" type="primary">ftsZ</name>
    <name evidence="11" type="ORF">ACFO4R_09570</name>
</gene>
<dbReference type="RefSeq" id="WP_379788881.1">
    <property type="nucleotide sequence ID" value="NZ_JBHSHL010000045.1"/>
</dbReference>
<proteinExistence type="inferred from homology"/>
<comment type="caution">
    <text evidence="11">The sequence shown here is derived from an EMBL/GenBank/DDBJ whole genome shotgun (WGS) entry which is preliminary data.</text>
</comment>
<dbReference type="PRINTS" id="PR00423">
    <property type="entry name" value="CELLDVISFTSZ"/>
</dbReference>
<dbReference type="PROSITE" id="PS01135">
    <property type="entry name" value="FTSZ_2"/>
    <property type="match status" value="1"/>
</dbReference>
<keyword evidence="4 5" id="KW-0717">Septation</keyword>
<evidence type="ECO:0000256" key="8">
    <source>
        <dbReference type="SAM" id="MobiDB-lite"/>
    </source>
</evidence>
<evidence type="ECO:0000256" key="7">
    <source>
        <dbReference type="RuleBase" id="RU000631"/>
    </source>
</evidence>
<dbReference type="InterPro" id="IPR003008">
    <property type="entry name" value="Tubulin_FtsZ_GTPase"/>
</dbReference>
<sequence length="381" mass="40800">MVQLEVKDNTSGEVIKVVGVGGGGGNAVDRMIQSGIVGVEYVAMNTDLQALHKSRAEQKVQLGVKLTRGLGAGANPEIGRLAAEENIEDIKNALDGADMVFIAAGMGGGTGTGAAPVVARAAREMDILTVAIVTKPFTISEGKPKMRKAEAGIAELKEHVDTLIVLPNDKILEAIPEGALAYDSFALANQVLERGVRGITDIIKVPGMINVDFADVKNTMLNRGVAHMGIGSASGENRAMEAAKQAVFSPLLETTVKGANAVLVNIVGSRNSLQMMEVQDAASFIMKSTGREEDADSIIGTTFVDEDTDLLEITLIATGFDEELEQRRREEYIPAGRKSVPSKSQKEEQEAEETIEDLFQNSDLQEPPKFVIPEWLSNKKR</sequence>
<dbReference type="PANTHER" id="PTHR30314">
    <property type="entry name" value="CELL DIVISION PROTEIN FTSZ-RELATED"/>
    <property type="match status" value="1"/>
</dbReference>
<feature type="binding site" evidence="5">
    <location>
        <begin position="22"/>
        <end position="26"/>
    </location>
    <ligand>
        <name>GTP</name>
        <dbReference type="ChEBI" id="CHEBI:37565"/>
    </ligand>
</feature>
<keyword evidence="12" id="KW-1185">Reference proteome</keyword>
<dbReference type="InterPro" id="IPR018316">
    <property type="entry name" value="Tubulin/FtsZ_2-layer-sand-dom"/>
</dbReference>
<keyword evidence="3 5" id="KW-0342">GTP-binding</keyword>
<feature type="binding site" evidence="5">
    <location>
        <position position="145"/>
    </location>
    <ligand>
        <name>GTP</name>
        <dbReference type="ChEBI" id="CHEBI:37565"/>
    </ligand>
</feature>
<dbReference type="Gene3D" id="3.30.1330.20">
    <property type="entry name" value="Tubulin/FtsZ, C-terminal domain"/>
    <property type="match status" value="1"/>
</dbReference>
<dbReference type="Gene3D" id="3.40.50.1440">
    <property type="entry name" value="Tubulin/FtsZ, GTPase domain"/>
    <property type="match status" value="1"/>
</dbReference>
<dbReference type="InterPro" id="IPR008280">
    <property type="entry name" value="Tub_FtsZ_C"/>
</dbReference>
<feature type="region of interest" description="Disordered" evidence="8">
    <location>
        <begin position="331"/>
        <end position="365"/>
    </location>
</feature>
<dbReference type="Proteomes" id="UP001595916">
    <property type="component" value="Unassembled WGS sequence"/>
</dbReference>
<comment type="subunit">
    <text evidence="5">Homodimer. Polymerizes to form a dynamic ring structure in a strictly GTP-dependent manner. Interacts directly with several other division proteins.</text>
</comment>
<keyword evidence="5 7" id="KW-0132">Cell division</keyword>
<feature type="binding site" evidence="5">
    <location>
        <begin position="109"/>
        <end position="111"/>
    </location>
    <ligand>
        <name>GTP</name>
        <dbReference type="ChEBI" id="CHEBI:37565"/>
    </ligand>
</feature>
<dbReference type="InterPro" id="IPR045061">
    <property type="entry name" value="FtsZ/CetZ"/>
</dbReference>
<dbReference type="PROSITE" id="PS01134">
    <property type="entry name" value="FTSZ_1"/>
    <property type="match status" value="1"/>
</dbReference>
<feature type="domain" description="Tubulin/FtsZ GTPase" evidence="9">
    <location>
        <begin position="14"/>
        <end position="207"/>
    </location>
</feature>
<feature type="domain" description="Tubulin/FtsZ 2-layer sandwich" evidence="10">
    <location>
        <begin position="209"/>
        <end position="329"/>
    </location>
</feature>
<dbReference type="SMART" id="SM00864">
    <property type="entry name" value="Tubulin"/>
    <property type="match status" value="1"/>
</dbReference>
<keyword evidence="5" id="KW-0963">Cytoplasm</keyword>
<evidence type="ECO:0000259" key="9">
    <source>
        <dbReference type="SMART" id="SM00864"/>
    </source>
</evidence>
<evidence type="ECO:0000313" key="12">
    <source>
        <dbReference type="Proteomes" id="UP001595916"/>
    </source>
</evidence>
<evidence type="ECO:0000259" key="10">
    <source>
        <dbReference type="SMART" id="SM00865"/>
    </source>
</evidence>
<dbReference type="NCBIfam" id="TIGR00065">
    <property type="entry name" value="ftsZ"/>
    <property type="match status" value="1"/>
</dbReference>
<evidence type="ECO:0000313" key="11">
    <source>
        <dbReference type="EMBL" id="MFC4805329.1"/>
    </source>
</evidence>
<dbReference type="EMBL" id="JBHSHL010000045">
    <property type="protein sequence ID" value="MFC4805329.1"/>
    <property type="molecule type" value="Genomic_DNA"/>
</dbReference>
<dbReference type="InterPro" id="IPR000158">
    <property type="entry name" value="Cell_div_FtsZ"/>
</dbReference>
<keyword evidence="5 7" id="KW-0131">Cell cycle</keyword>
<comment type="subcellular location">
    <subcellularLocation>
        <location evidence="5">Cytoplasm</location>
    </subcellularLocation>
    <text evidence="5">Assembles at midcell at the inner surface of the cytoplasmic membrane.</text>
</comment>
<dbReference type="InterPro" id="IPR020805">
    <property type="entry name" value="Cell_div_FtsZ_CS"/>
</dbReference>
<dbReference type="SUPFAM" id="SSF52490">
    <property type="entry name" value="Tubulin nucleotide-binding domain-like"/>
    <property type="match status" value="1"/>
</dbReference>
<accession>A0ABV9QN42</accession>
<evidence type="ECO:0000256" key="6">
    <source>
        <dbReference type="NCBIfam" id="TIGR00065"/>
    </source>
</evidence>
<protein>
    <recommendedName>
        <fullName evidence="5 6">Cell division protein FtsZ</fullName>
    </recommendedName>
</protein>
<reference evidence="12" key="1">
    <citation type="journal article" date="2019" name="Int. J. Syst. Evol. Microbiol.">
        <title>The Global Catalogue of Microorganisms (GCM) 10K type strain sequencing project: providing services to taxonomists for standard genome sequencing and annotation.</title>
        <authorList>
            <consortium name="The Broad Institute Genomics Platform"/>
            <consortium name="The Broad Institute Genome Sequencing Center for Infectious Disease"/>
            <person name="Wu L."/>
            <person name="Ma J."/>
        </authorList>
    </citation>
    <scope>NUCLEOTIDE SEQUENCE [LARGE SCALE GENOMIC DNA]</scope>
    <source>
        <strain evidence="12">CCUG 46385</strain>
    </source>
</reference>
<dbReference type="SMART" id="SM00865">
    <property type="entry name" value="Tubulin_C"/>
    <property type="match status" value="1"/>
</dbReference>
<dbReference type="HAMAP" id="MF_00909">
    <property type="entry name" value="FtsZ"/>
    <property type="match status" value="1"/>
</dbReference>
<comment type="function">
    <text evidence="5 7">Essential cell division protein that forms a contractile ring structure (Z ring) at the future cell division site. The regulation of the ring assembly controls the timing and the location of cell division. One of the functions of the FtsZ ring is to recruit other cell division proteins to the septum to produce a new cell wall between the dividing cells. Binds GTP and shows GTPase activity.</text>
</comment>